<dbReference type="InterPro" id="IPR052210">
    <property type="entry name" value="LysM1-like"/>
</dbReference>
<evidence type="ECO:0000259" key="5">
    <source>
        <dbReference type="PROSITE" id="PS51782"/>
    </source>
</evidence>
<dbReference type="Pfam" id="PF01476">
    <property type="entry name" value="LysM"/>
    <property type="match status" value="1"/>
</dbReference>
<dbReference type="PANTHER" id="PTHR34997:SF2">
    <property type="entry name" value="LYSM DOMAIN-CONTAINING PROTEIN-RELATED"/>
    <property type="match status" value="1"/>
</dbReference>
<feature type="non-terminal residue" evidence="6">
    <location>
        <position position="85"/>
    </location>
</feature>
<keyword evidence="2" id="KW-0732">Signal</keyword>
<dbReference type="PROSITE" id="PS51782">
    <property type="entry name" value="LYSM"/>
    <property type="match status" value="1"/>
</dbReference>
<dbReference type="OrthoDB" id="5985073at2759"/>
<evidence type="ECO:0000256" key="3">
    <source>
        <dbReference type="ARBA" id="ARBA00023026"/>
    </source>
</evidence>
<dbReference type="InterPro" id="IPR036779">
    <property type="entry name" value="LysM_dom_sf"/>
</dbReference>
<protein>
    <recommendedName>
        <fullName evidence="5">LysM domain-containing protein</fullName>
    </recommendedName>
</protein>
<dbReference type="Proteomes" id="UP000193689">
    <property type="component" value="Unassembled WGS sequence"/>
</dbReference>
<dbReference type="AlphaFoldDB" id="A0A1Y2DFU8"/>
<proteinExistence type="inferred from homology"/>
<dbReference type="PANTHER" id="PTHR34997">
    <property type="entry name" value="AM15"/>
    <property type="match status" value="1"/>
</dbReference>
<evidence type="ECO:0000256" key="4">
    <source>
        <dbReference type="ARBA" id="ARBA00044955"/>
    </source>
</evidence>
<dbReference type="SUPFAM" id="SSF54106">
    <property type="entry name" value="LysM domain"/>
    <property type="match status" value="1"/>
</dbReference>
<dbReference type="CDD" id="cd00118">
    <property type="entry name" value="LysM"/>
    <property type="match status" value="1"/>
</dbReference>
<evidence type="ECO:0000313" key="7">
    <source>
        <dbReference type="Proteomes" id="UP000193689"/>
    </source>
</evidence>
<dbReference type="InParanoid" id="A0A1Y2DFU8"/>
<feature type="domain" description="LysM" evidence="5">
    <location>
        <begin position="39"/>
        <end position="85"/>
    </location>
</feature>
<keyword evidence="3" id="KW-0843">Virulence</keyword>
<dbReference type="Gene3D" id="3.10.350.10">
    <property type="entry name" value="LysM domain"/>
    <property type="match status" value="1"/>
</dbReference>
<evidence type="ECO:0000256" key="2">
    <source>
        <dbReference type="ARBA" id="ARBA00022729"/>
    </source>
</evidence>
<dbReference type="InterPro" id="IPR018392">
    <property type="entry name" value="LysM"/>
</dbReference>
<name>A0A1Y2DFU8_9PEZI</name>
<dbReference type="EMBL" id="MCFJ01000017">
    <property type="protein sequence ID" value="ORY58151.1"/>
    <property type="molecule type" value="Genomic_DNA"/>
</dbReference>
<comment type="caution">
    <text evidence="6">The sequence shown here is derived from an EMBL/GenBank/DDBJ whole genome shotgun (WGS) entry which is preliminary data.</text>
</comment>
<keyword evidence="7" id="KW-1185">Reference proteome</keyword>
<feature type="non-terminal residue" evidence="6">
    <location>
        <position position="1"/>
    </location>
</feature>
<dbReference type="STRING" id="1141098.A0A1Y2DFU8"/>
<keyword evidence="1" id="KW-0147">Chitin-binding</keyword>
<accession>A0A1Y2DFU8</accession>
<organism evidence="6 7">
    <name type="scientific">Pseudomassariella vexata</name>
    <dbReference type="NCBI Taxonomy" id="1141098"/>
    <lineage>
        <taxon>Eukaryota</taxon>
        <taxon>Fungi</taxon>
        <taxon>Dikarya</taxon>
        <taxon>Ascomycota</taxon>
        <taxon>Pezizomycotina</taxon>
        <taxon>Sordariomycetes</taxon>
        <taxon>Xylariomycetidae</taxon>
        <taxon>Amphisphaeriales</taxon>
        <taxon>Pseudomassariaceae</taxon>
        <taxon>Pseudomassariella</taxon>
    </lineage>
</organism>
<evidence type="ECO:0000313" key="6">
    <source>
        <dbReference type="EMBL" id="ORY58151.1"/>
    </source>
</evidence>
<dbReference type="RefSeq" id="XP_040711186.1">
    <property type="nucleotide sequence ID" value="XM_040854755.1"/>
</dbReference>
<reference evidence="6 7" key="1">
    <citation type="submission" date="2016-07" db="EMBL/GenBank/DDBJ databases">
        <title>Pervasive Adenine N6-methylation of Active Genes in Fungi.</title>
        <authorList>
            <consortium name="DOE Joint Genome Institute"/>
            <person name="Mondo S.J."/>
            <person name="Dannebaum R.O."/>
            <person name="Kuo R.C."/>
            <person name="Labutti K."/>
            <person name="Haridas S."/>
            <person name="Kuo A."/>
            <person name="Salamov A."/>
            <person name="Ahrendt S.R."/>
            <person name="Lipzen A."/>
            <person name="Sullivan W."/>
            <person name="Andreopoulos W.B."/>
            <person name="Clum A."/>
            <person name="Lindquist E."/>
            <person name="Daum C."/>
            <person name="Ramamoorthy G.K."/>
            <person name="Gryganskyi A."/>
            <person name="Culley D."/>
            <person name="Magnuson J.K."/>
            <person name="James T.Y."/>
            <person name="O'Malley M.A."/>
            <person name="Stajich J.E."/>
            <person name="Spatafora J.W."/>
            <person name="Visel A."/>
            <person name="Grigoriev I.V."/>
        </authorList>
    </citation>
    <scope>NUCLEOTIDE SEQUENCE [LARGE SCALE GENOMIC DNA]</scope>
    <source>
        <strain evidence="6 7">CBS 129021</strain>
    </source>
</reference>
<evidence type="ECO:0000256" key="1">
    <source>
        <dbReference type="ARBA" id="ARBA00022669"/>
    </source>
</evidence>
<comment type="similarity">
    <text evidence="4">Belongs to the secreted LysM effector family.</text>
</comment>
<sequence>ITGSLTPPTDEDDPLILRADNQVVTPTPTQPGMVTSCDQFYSVVPSDTCLEIAGHHDISLEQFYDWNQGVGQNCESLLAGDYVCV</sequence>
<dbReference type="GO" id="GO:0008061">
    <property type="term" value="F:chitin binding"/>
    <property type="evidence" value="ECO:0007669"/>
    <property type="project" value="UniProtKB-KW"/>
</dbReference>
<dbReference type="GeneID" id="63770967"/>
<gene>
    <name evidence="6" type="ORF">BCR38DRAFT_319796</name>
</gene>